<dbReference type="PANTHER" id="PTHR22775:SF44">
    <property type="entry name" value="SORTING NEXIN-14"/>
    <property type="match status" value="1"/>
</dbReference>
<dbReference type="Proteomes" id="UP001208570">
    <property type="component" value="Unassembled WGS sequence"/>
</dbReference>
<feature type="domain" description="RGS" evidence="1">
    <location>
        <begin position="228"/>
        <end position="361"/>
    </location>
</feature>
<evidence type="ECO:0000313" key="4">
    <source>
        <dbReference type="Proteomes" id="UP001208570"/>
    </source>
</evidence>
<dbReference type="Gene3D" id="3.30.1520.10">
    <property type="entry name" value="Phox-like domain"/>
    <property type="match status" value="1"/>
</dbReference>
<dbReference type="PANTHER" id="PTHR22775">
    <property type="entry name" value="SORTING NEXIN"/>
    <property type="match status" value="1"/>
</dbReference>
<feature type="domain" description="PX" evidence="2">
    <location>
        <begin position="478"/>
        <end position="581"/>
    </location>
</feature>
<dbReference type="AlphaFoldDB" id="A0AAD9N4X3"/>
<name>A0AAD9N4X3_9ANNE</name>
<dbReference type="InterPro" id="IPR036305">
    <property type="entry name" value="RGS_sf"/>
</dbReference>
<dbReference type="EMBL" id="JAODUP010000269">
    <property type="protein sequence ID" value="KAK2154419.1"/>
    <property type="molecule type" value="Genomic_DNA"/>
</dbReference>
<dbReference type="Pfam" id="PF00615">
    <property type="entry name" value="RGS"/>
    <property type="match status" value="1"/>
</dbReference>
<dbReference type="InterPro" id="IPR016137">
    <property type="entry name" value="RGS"/>
</dbReference>
<evidence type="ECO:0000259" key="1">
    <source>
        <dbReference type="PROSITE" id="PS50132"/>
    </source>
</evidence>
<reference evidence="3" key="1">
    <citation type="journal article" date="2023" name="Mol. Biol. Evol.">
        <title>Third-Generation Sequencing Reveals the Adaptive Role of the Epigenome in Three Deep-Sea Polychaetes.</title>
        <authorList>
            <person name="Perez M."/>
            <person name="Aroh O."/>
            <person name="Sun Y."/>
            <person name="Lan Y."/>
            <person name="Juniper S.K."/>
            <person name="Young C.R."/>
            <person name="Angers B."/>
            <person name="Qian P.Y."/>
        </authorList>
    </citation>
    <scope>NUCLEOTIDE SEQUENCE</scope>
    <source>
        <strain evidence="3">P08H-3</strain>
    </source>
</reference>
<dbReference type="SUPFAM" id="SSF48097">
    <property type="entry name" value="Regulator of G-protein signaling, RGS"/>
    <property type="match status" value="1"/>
</dbReference>
<dbReference type="GO" id="GO:0097352">
    <property type="term" value="P:autophagosome maturation"/>
    <property type="evidence" value="ECO:0007669"/>
    <property type="project" value="TreeGrafter"/>
</dbReference>
<keyword evidence="4" id="KW-1185">Reference proteome</keyword>
<dbReference type="GO" id="GO:0035091">
    <property type="term" value="F:phosphatidylinositol binding"/>
    <property type="evidence" value="ECO:0007669"/>
    <property type="project" value="InterPro"/>
</dbReference>
<dbReference type="PROSITE" id="PS50132">
    <property type="entry name" value="RGS"/>
    <property type="match status" value="1"/>
</dbReference>
<dbReference type="GO" id="GO:0005770">
    <property type="term" value="C:late endosome"/>
    <property type="evidence" value="ECO:0007669"/>
    <property type="project" value="TreeGrafter"/>
</dbReference>
<dbReference type="Pfam" id="PF02194">
    <property type="entry name" value="PXA"/>
    <property type="match status" value="1"/>
</dbReference>
<dbReference type="InterPro" id="IPR036871">
    <property type="entry name" value="PX_dom_sf"/>
</dbReference>
<dbReference type="InterPro" id="IPR044926">
    <property type="entry name" value="RGS_subdomain_2"/>
</dbReference>
<sequence>MSFVYEQARNIKDDELTVLKTKCPVCGKENCSRHRPELNIVALQPWTNLKLPQTVDAALEELNPLPKKGRDLSEDEAFVDELRSSLRFIVSVLFRRIQKVDIPTLVLQNILKIAIRHLHFYLEVKRKAPPDTDIQQAVLDFYDGSLHVAVRNRRCELDYLKAFVERVFPYILPIQSHKCKYDIVNNLLLIFFEKSPPQRRPEQPSPEYPVLQNFSQALSKNDSCLHLELDDILQNTEALFHFMQFLKAEASVSVLQFYLAVDEFNNQLLTPELSKKCLSQLHHELKDMYKLYCDPSAVDKIQFEEDIVLQLKESRHLLLLYFLMYFYKLLSEQEAHEHMYELLQNTFLPLFHQSDDYYKMLCGERLPTMNLPRSLSKTGKRQDSLTSKLGNRIKGVFRSNTAVTRKKHAFASNLLRVMEGDLPEDVDYAVETIDSGDITPSATNNNGIMMVEELLPTHHHVPYRLRDDRPLKDLSAWRVTIPEILTKSDPDNPKREIHYFVVEVRRVDVLENDFEASNWTIERRYPEFYVLEQKLTEFHGEFEEIHLPPKKSFRTKRKEFLESVRVSFEQYLQVNLYKFFL</sequence>
<organism evidence="3 4">
    <name type="scientific">Paralvinella palmiformis</name>
    <dbReference type="NCBI Taxonomy" id="53620"/>
    <lineage>
        <taxon>Eukaryota</taxon>
        <taxon>Metazoa</taxon>
        <taxon>Spiralia</taxon>
        <taxon>Lophotrochozoa</taxon>
        <taxon>Annelida</taxon>
        <taxon>Polychaeta</taxon>
        <taxon>Sedentaria</taxon>
        <taxon>Canalipalpata</taxon>
        <taxon>Terebellida</taxon>
        <taxon>Terebelliformia</taxon>
        <taxon>Alvinellidae</taxon>
        <taxon>Paralvinella</taxon>
    </lineage>
</organism>
<dbReference type="InterPro" id="IPR001683">
    <property type="entry name" value="PX_dom"/>
</dbReference>
<evidence type="ECO:0008006" key="5">
    <source>
        <dbReference type="Google" id="ProtNLM"/>
    </source>
</evidence>
<evidence type="ECO:0000259" key="2">
    <source>
        <dbReference type="PROSITE" id="PS50195"/>
    </source>
</evidence>
<gene>
    <name evidence="3" type="ORF">LSH36_269g07049</name>
</gene>
<dbReference type="Pfam" id="PF00787">
    <property type="entry name" value="PX"/>
    <property type="match status" value="1"/>
</dbReference>
<protein>
    <recommendedName>
        <fullName evidence="5">Sorting nexin-14</fullName>
    </recommendedName>
</protein>
<dbReference type="Gene3D" id="1.10.167.10">
    <property type="entry name" value="Regulator of G-protein Signalling 4, domain 2"/>
    <property type="match status" value="1"/>
</dbReference>
<dbReference type="SUPFAM" id="SSF64268">
    <property type="entry name" value="PX domain"/>
    <property type="match status" value="1"/>
</dbReference>
<dbReference type="SMART" id="SM00315">
    <property type="entry name" value="RGS"/>
    <property type="match status" value="1"/>
</dbReference>
<proteinExistence type="predicted"/>
<dbReference type="PROSITE" id="PS50195">
    <property type="entry name" value="PX"/>
    <property type="match status" value="1"/>
</dbReference>
<accession>A0AAD9N4X3</accession>
<dbReference type="InterPro" id="IPR003114">
    <property type="entry name" value="Phox_assoc"/>
</dbReference>
<comment type="caution">
    <text evidence="3">The sequence shown here is derived from an EMBL/GenBank/DDBJ whole genome shotgun (WGS) entry which is preliminary data.</text>
</comment>
<evidence type="ECO:0000313" key="3">
    <source>
        <dbReference type="EMBL" id="KAK2154419.1"/>
    </source>
</evidence>